<dbReference type="OrthoDB" id="9796486at2"/>
<dbReference type="Gene3D" id="2.10.240.10">
    <property type="entry name" value="Dihydroorotate dehydrogenase, electron transfer subunit"/>
    <property type="match status" value="1"/>
</dbReference>
<dbReference type="InterPro" id="IPR012165">
    <property type="entry name" value="Cyt_c3_hydrogenase_gsu"/>
</dbReference>
<evidence type="ECO:0000256" key="9">
    <source>
        <dbReference type="ARBA" id="ARBA00023014"/>
    </source>
</evidence>
<dbReference type="GO" id="GO:0051537">
    <property type="term" value="F:2 iron, 2 sulfur cluster binding"/>
    <property type="evidence" value="ECO:0007669"/>
    <property type="project" value="UniProtKB-KW"/>
</dbReference>
<feature type="binding site" evidence="12">
    <location>
        <position position="228"/>
    </location>
    <ligand>
        <name>[2Fe-2S] cluster</name>
        <dbReference type="ChEBI" id="CHEBI:190135"/>
    </ligand>
</feature>
<dbReference type="GO" id="GO:0050660">
    <property type="term" value="F:flavin adenine dinucleotide binding"/>
    <property type="evidence" value="ECO:0007669"/>
    <property type="project" value="InterPro"/>
</dbReference>
<reference evidence="14 15" key="1">
    <citation type="submission" date="2016-10" db="EMBL/GenBank/DDBJ databases">
        <authorList>
            <person name="de Groot N.N."/>
        </authorList>
    </citation>
    <scope>NUCLEOTIDE SEQUENCE [LARGE SCALE GENOMIC DNA]</scope>
    <source>
        <strain evidence="14 15">DSM 15269</strain>
    </source>
</reference>
<accession>A0A1H0D708</accession>
<gene>
    <name evidence="14" type="ORF">SAMN04488516_10451</name>
</gene>
<dbReference type="InterPro" id="IPR017927">
    <property type="entry name" value="FAD-bd_FR_type"/>
</dbReference>
<evidence type="ECO:0000256" key="4">
    <source>
        <dbReference type="ARBA" id="ARBA00022714"/>
    </source>
</evidence>
<evidence type="ECO:0000313" key="15">
    <source>
        <dbReference type="Proteomes" id="UP000199602"/>
    </source>
</evidence>
<comment type="cofactor">
    <cofactor evidence="10">
        <name>[2Fe-2S] cluster</name>
        <dbReference type="ChEBI" id="CHEBI:190135"/>
    </cofactor>
</comment>
<dbReference type="PIRSF" id="PIRSF006816">
    <property type="entry name" value="Cyc3_hyd_g"/>
    <property type="match status" value="1"/>
</dbReference>
<dbReference type="Pfam" id="PF10418">
    <property type="entry name" value="DHODB_Fe-S_bind"/>
    <property type="match status" value="1"/>
</dbReference>
<evidence type="ECO:0000259" key="13">
    <source>
        <dbReference type="PROSITE" id="PS51384"/>
    </source>
</evidence>
<dbReference type="PANTHER" id="PTHR43513:SF3">
    <property type="entry name" value="DIHYDROOROTATE DEHYDROGENASE B (NAD(+)), ELECTRON TRANSFER SUBUNIT-RELATED"/>
    <property type="match status" value="1"/>
</dbReference>
<evidence type="ECO:0000256" key="3">
    <source>
        <dbReference type="ARBA" id="ARBA00022630"/>
    </source>
</evidence>
<dbReference type="SUPFAM" id="SSF63380">
    <property type="entry name" value="Riboflavin synthase domain-like"/>
    <property type="match status" value="1"/>
</dbReference>
<evidence type="ECO:0000256" key="7">
    <source>
        <dbReference type="ARBA" id="ARBA00022982"/>
    </source>
</evidence>
<organism evidence="14 15">
    <name type="scientific">Desulfonauticus submarinus</name>
    <dbReference type="NCBI Taxonomy" id="206665"/>
    <lineage>
        <taxon>Bacteria</taxon>
        <taxon>Pseudomonadati</taxon>
        <taxon>Thermodesulfobacteriota</taxon>
        <taxon>Desulfovibrionia</taxon>
        <taxon>Desulfovibrionales</taxon>
        <taxon>Desulfonauticaceae</taxon>
        <taxon>Desulfonauticus</taxon>
    </lineage>
</organism>
<dbReference type="STRING" id="206665.SAMN04488516_10451"/>
<comment type="cofactor">
    <cofactor evidence="11">
        <name>FAD</name>
        <dbReference type="ChEBI" id="CHEBI:57692"/>
    </cofactor>
    <text evidence="11">Binds 1 FAD per subunit.</text>
</comment>
<keyword evidence="5 12" id="KW-0479">Metal-binding</keyword>
<keyword evidence="4 12" id="KW-0001">2Fe-2S</keyword>
<dbReference type="InterPro" id="IPR050353">
    <property type="entry name" value="PyrK_electron_transfer"/>
</dbReference>
<name>A0A1H0D708_9BACT</name>
<comment type="similarity">
    <text evidence="1">Belongs to the PyrK family.</text>
</comment>
<feature type="binding site" evidence="11">
    <location>
        <begin position="74"/>
        <end position="75"/>
    </location>
    <ligand>
        <name>FAD</name>
        <dbReference type="ChEBI" id="CHEBI:57692"/>
    </ligand>
</feature>
<dbReference type="InterPro" id="IPR017938">
    <property type="entry name" value="Riboflavin_synthase-like_b-brl"/>
</dbReference>
<proteinExistence type="inferred from homology"/>
<dbReference type="InterPro" id="IPR037117">
    <property type="entry name" value="Dihydroorotate_DH_ele_sf"/>
</dbReference>
<evidence type="ECO:0000256" key="6">
    <source>
        <dbReference type="ARBA" id="ARBA00022827"/>
    </source>
</evidence>
<evidence type="ECO:0000313" key="14">
    <source>
        <dbReference type="EMBL" id="SDN65855.1"/>
    </source>
</evidence>
<feature type="binding site" evidence="12">
    <location>
        <position position="240"/>
    </location>
    <ligand>
        <name>[2Fe-2S] cluster</name>
        <dbReference type="ChEBI" id="CHEBI:190135"/>
    </ligand>
</feature>
<feature type="binding site" evidence="12">
    <location>
        <position position="220"/>
    </location>
    <ligand>
        <name>[2Fe-2S] cluster</name>
        <dbReference type="ChEBI" id="CHEBI:190135"/>
    </ligand>
</feature>
<keyword evidence="9 12" id="KW-0411">Iron-sulfur</keyword>
<evidence type="ECO:0000256" key="5">
    <source>
        <dbReference type="ARBA" id="ARBA00022723"/>
    </source>
</evidence>
<keyword evidence="15" id="KW-1185">Reference proteome</keyword>
<evidence type="ECO:0000256" key="12">
    <source>
        <dbReference type="PIRSR" id="PIRSR006816-2"/>
    </source>
</evidence>
<dbReference type="PANTHER" id="PTHR43513">
    <property type="entry name" value="DIHYDROOROTATE DEHYDROGENASE B (NAD(+)), ELECTRON TRANSFER SUBUNIT"/>
    <property type="match status" value="1"/>
</dbReference>
<dbReference type="Gene3D" id="3.40.50.80">
    <property type="entry name" value="Nucleotide-binding domain of ferredoxin-NADP reductase (FNR) module"/>
    <property type="match status" value="1"/>
</dbReference>
<dbReference type="GO" id="GO:0006221">
    <property type="term" value="P:pyrimidine nucleotide biosynthetic process"/>
    <property type="evidence" value="ECO:0007669"/>
    <property type="project" value="InterPro"/>
</dbReference>
<dbReference type="GO" id="GO:0016491">
    <property type="term" value="F:oxidoreductase activity"/>
    <property type="evidence" value="ECO:0007669"/>
    <property type="project" value="InterPro"/>
</dbReference>
<dbReference type="InterPro" id="IPR019480">
    <property type="entry name" value="Dihydroorotate_DH_Fe-S-bd"/>
</dbReference>
<evidence type="ECO:0000256" key="1">
    <source>
        <dbReference type="ARBA" id="ARBA00006422"/>
    </source>
</evidence>
<keyword evidence="2" id="KW-0813">Transport</keyword>
<evidence type="ECO:0000256" key="10">
    <source>
        <dbReference type="ARBA" id="ARBA00034078"/>
    </source>
</evidence>
<protein>
    <submittedName>
        <fullName evidence="14">Dihydroorotate dehydrogenase electron transfer subunit</fullName>
    </submittedName>
</protein>
<dbReference type="Gene3D" id="2.40.30.10">
    <property type="entry name" value="Translation factors"/>
    <property type="match status" value="1"/>
</dbReference>
<dbReference type="PROSITE" id="PS51384">
    <property type="entry name" value="FAD_FR"/>
    <property type="match status" value="1"/>
</dbReference>
<feature type="domain" description="FAD-binding FR-type" evidence="13">
    <location>
        <begin position="1"/>
        <end position="99"/>
    </location>
</feature>
<keyword evidence="6 11" id="KW-0274">FAD</keyword>
<evidence type="ECO:0000256" key="11">
    <source>
        <dbReference type="PIRSR" id="PIRSR006816-1"/>
    </source>
</evidence>
<dbReference type="RefSeq" id="WP_092064732.1">
    <property type="nucleotide sequence ID" value="NZ_FNIN01000004.1"/>
</dbReference>
<comment type="cofactor">
    <cofactor evidence="12">
        <name>[2Fe-2S] cluster</name>
        <dbReference type="ChEBI" id="CHEBI:190135"/>
    </cofactor>
    <text evidence="12">Binds 1 [2Fe-2S] cluster per subunit.</text>
</comment>
<keyword evidence="8 12" id="KW-0408">Iron</keyword>
<feature type="binding site" evidence="11">
    <location>
        <begin position="52"/>
        <end position="55"/>
    </location>
    <ligand>
        <name>FAD</name>
        <dbReference type="ChEBI" id="CHEBI:57692"/>
    </ligand>
</feature>
<dbReference type="InterPro" id="IPR039261">
    <property type="entry name" value="FNR_nucleotide-bd"/>
</dbReference>
<keyword evidence="3 11" id="KW-0285">Flavoprotein</keyword>
<feature type="binding site" evidence="12">
    <location>
        <position position="225"/>
    </location>
    <ligand>
        <name>[2Fe-2S] cluster</name>
        <dbReference type="ChEBI" id="CHEBI:190135"/>
    </ligand>
</feature>
<dbReference type="AlphaFoldDB" id="A0A1H0D708"/>
<sequence>MEFKTVQVKKIVKLEGAPLIHLFLEGLDINHRAGQFVMLRPRGWEFDPLWPRPFSICNQDKDGLHIFLQVVGRGTRRLALLNKGDKIDCWGPIGNGFPIDRREKVLILCGGMGIAPFVSFCTQHQNPQNIRLIFGHRLDLRVYPWNLIPSLVDKFAFRQENEKDLKKFEKQIKQEIYNFKDIGKILVCGPRPFLKIVHKYAFEFKCADRVYLSLENRMACGVGACLGCVAKTVNGYVQTCIKGPVFKATELEEI</sequence>
<evidence type="ECO:0000256" key="2">
    <source>
        <dbReference type="ARBA" id="ARBA00022448"/>
    </source>
</evidence>
<dbReference type="Proteomes" id="UP000199602">
    <property type="component" value="Unassembled WGS sequence"/>
</dbReference>
<keyword evidence="7" id="KW-0249">Electron transport</keyword>
<dbReference type="SUPFAM" id="SSF52343">
    <property type="entry name" value="Ferredoxin reductase-like, C-terminal NADP-linked domain"/>
    <property type="match status" value="1"/>
</dbReference>
<dbReference type="GO" id="GO:0046872">
    <property type="term" value="F:metal ion binding"/>
    <property type="evidence" value="ECO:0007669"/>
    <property type="project" value="UniProtKB-KW"/>
</dbReference>
<evidence type="ECO:0000256" key="8">
    <source>
        <dbReference type="ARBA" id="ARBA00023004"/>
    </source>
</evidence>
<dbReference type="EMBL" id="FNIN01000004">
    <property type="protein sequence ID" value="SDN65855.1"/>
    <property type="molecule type" value="Genomic_DNA"/>
</dbReference>